<dbReference type="Proteomes" id="UP000243515">
    <property type="component" value="Unassembled WGS sequence"/>
</dbReference>
<protein>
    <submittedName>
        <fullName evidence="4">Uncharacterized protein</fullName>
    </submittedName>
</protein>
<dbReference type="PANTHER" id="PTHR24198:SF194">
    <property type="entry name" value="INVERSIN-A"/>
    <property type="match status" value="1"/>
</dbReference>
<keyword evidence="1" id="KW-0677">Repeat</keyword>
<evidence type="ECO:0000313" key="5">
    <source>
        <dbReference type="Proteomes" id="UP000243515"/>
    </source>
</evidence>
<evidence type="ECO:0000313" key="4">
    <source>
        <dbReference type="EMBL" id="OXV06025.1"/>
    </source>
</evidence>
<feature type="non-terminal residue" evidence="4">
    <location>
        <position position="527"/>
    </location>
</feature>
<sequence length="527" mass="60022">METTEHDNVITLTIDECRIEEDVMAELQEFIRLNHLGLFSEAHALFEECLSAHQGGYLAMVEYADCLLRQGLYKHLSDYSEYAEKRISSSRERQIFTLMKAIADIHRKGSLENSFRAALDVWKSLSISYTLSTEPSDIEMHHFELILQIIVAVQKNSTLFSTMLPESLEEDKIWHIFKGSFSYMLDANFAKHFWKAHRILQYLLEVVPLDEAKSLVQEYFSNVRRLKTQSDLELKTQNDLEVAVVSTTEIVRRNFVDRGIKCDRWLGGLNDGNKYYRPTDEGNLVALQHSYRHNLLTMSANLAPRLPGILPCLQRLSALQCDVMEDFLAECDIRLQLYHHFAGVMATDLSAGLDPQKTNFLNRLRSIWPWPFDERKIDKRIFQSSYDGGSVGKIETQVGHFNPHLIWLTTLGSKPISSDSLSGPDLHVLAYTENHQYTETLPKTGGPYINTQKRGTGHTALHLAAANGNKKLVQLLLREGASVQLKDWLGWTALQTAAANGHKNIVQLLLEIGDPNVQTMMLWAAEY</sequence>
<gene>
    <name evidence="4" type="ORF">Egran_06207</name>
</gene>
<dbReference type="EMBL" id="NPHW01006202">
    <property type="protein sequence ID" value="OXV06025.1"/>
    <property type="molecule type" value="Genomic_DNA"/>
</dbReference>
<proteinExistence type="predicted"/>
<comment type="caution">
    <text evidence="4">The sequence shown here is derived from an EMBL/GenBank/DDBJ whole genome shotgun (WGS) entry which is preliminary data.</text>
</comment>
<dbReference type="PANTHER" id="PTHR24198">
    <property type="entry name" value="ANKYRIN REPEAT AND PROTEIN KINASE DOMAIN-CONTAINING PROTEIN"/>
    <property type="match status" value="1"/>
</dbReference>
<keyword evidence="5" id="KW-1185">Reference proteome</keyword>
<dbReference type="Pfam" id="PF12796">
    <property type="entry name" value="Ank_2"/>
    <property type="match status" value="1"/>
</dbReference>
<name>A0A232LPF1_9EURO</name>
<evidence type="ECO:0000256" key="1">
    <source>
        <dbReference type="ARBA" id="ARBA00022737"/>
    </source>
</evidence>
<feature type="repeat" description="ANK" evidence="3">
    <location>
        <begin position="489"/>
        <end position="513"/>
    </location>
</feature>
<dbReference type="PROSITE" id="PS50088">
    <property type="entry name" value="ANK_REPEAT"/>
    <property type="match status" value="2"/>
</dbReference>
<dbReference type="AlphaFoldDB" id="A0A232LPF1"/>
<dbReference type="SUPFAM" id="SSF48403">
    <property type="entry name" value="Ankyrin repeat"/>
    <property type="match status" value="1"/>
</dbReference>
<evidence type="ECO:0000256" key="3">
    <source>
        <dbReference type="PROSITE-ProRule" id="PRU00023"/>
    </source>
</evidence>
<feature type="repeat" description="ANK" evidence="3">
    <location>
        <begin position="456"/>
        <end position="488"/>
    </location>
</feature>
<dbReference type="InterPro" id="IPR002110">
    <property type="entry name" value="Ankyrin_rpt"/>
</dbReference>
<dbReference type="PROSITE" id="PS50297">
    <property type="entry name" value="ANK_REP_REGION"/>
    <property type="match status" value="2"/>
</dbReference>
<dbReference type="InterPro" id="IPR036770">
    <property type="entry name" value="Ankyrin_rpt-contain_sf"/>
</dbReference>
<accession>A0A232LPF1</accession>
<reference evidence="4 5" key="1">
    <citation type="journal article" date="2015" name="Environ. Microbiol.">
        <title>Metagenome sequence of Elaphomyces granulatus from sporocarp tissue reveals Ascomycota ectomycorrhizal fingerprints of genome expansion and a Proteobacteria-rich microbiome.</title>
        <authorList>
            <person name="Quandt C.A."/>
            <person name="Kohler A."/>
            <person name="Hesse C.N."/>
            <person name="Sharpton T.J."/>
            <person name="Martin F."/>
            <person name="Spatafora J.W."/>
        </authorList>
    </citation>
    <scope>NUCLEOTIDE SEQUENCE [LARGE SCALE GENOMIC DNA]</scope>
    <source>
        <strain evidence="4 5">OSC145934</strain>
    </source>
</reference>
<dbReference type="OrthoDB" id="406838at2759"/>
<keyword evidence="2 3" id="KW-0040">ANK repeat</keyword>
<evidence type="ECO:0000256" key="2">
    <source>
        <dbReference type="ARBA" id="ARBA00023043"/>
    </source>
</evidence>
<dbReference type="Gene3D" id="1.25.40.20">
    <property type="entry name" value="Ankyrin repeat-containing domain"/>
    <property type="match status" value="1"/>
</dbReference>
<dbReference type="SMART" id="SM00248">
    <property type="entry name" value="ANK"/>
    <property type="match status" value="2"/>
</dbReference>
<organism evidence="4 5">
    <name type="scientific">Elaphomyces granulatus</name>
    <dbReference type="NCBI Taxonomy" id="519963"/>
    <lineage>
        <taxon>Eukaryota</taxon>
        <taxon>Fungi</taxon>
        <taxon>Dikarya</taxon>
        <taxon>Ascomycota</taxon>
        <taxon>Pezizomycotina</taxon>
        <taxon>Eurotiomycetes</taxon>
        <taxon>Eurotiomycetidae</taxon>
        <taxon>Eurotiales</taxon>
        <taxon>Elaphomycetaceae</taxon>
        <taxon>Elaphomyces</taxon>
    </lineage>
</organism>